<dbReference type="PROSITE" id="PS50977">
    <property type="entry name" value="HTH_TETR_2"/>
    <property type="match status" value="1"/>
</dbReference>
<keyword evidence="3" id="KW-0804">Transcription</keyword>
<evidence type="ECO:0000256" key="1">
    <source>
        <dbReference type="ARBA" id="ARBA00023015"/>
    </source>
</evidence>
<reference evidence="4" key="1">
    <citation type="journal article" date="2021" name="Nat. Microbiol.">
        <title>Cocultivation of an ultrasmall environmental parasitic bacterium with lytic ability against bacteria associated with wastewater foams.</title>
        <authorList>
            <person name="Batinovic S."/>
            <person name="Rose J.J.A."/>
            <person name="Ratcliffe J."/>
            <person name="Seviour R.J."/>
            <person name="Petrovski S."/>
        </authorList>
    </citation>
    <scope>NUCLEOTIDE SEQUENCE</scope>
    <source>
        <strain evidence="4">CON44</strain>
    </source>
</reference>
<dbReference type="PRINTS" id="PR00455">
    <property type="entry name" value="HTHTETR"/>
</dbReference>
<proteinExistence type="predicted"/>
<dbReference type="Gene3D" id="1.10.357.10">
    <property type="entry name" value="Tetracycline Repressor, domain 2"/>
    <property type="match status" value="1"/>
</dbReference>
<dbReference type="RefSeq" id="WP_005184299.1">
    <property type="nucleotide sequence ID" value="NZ_CP045804.1"/>
</dbReference>
<accession>A0A857LSN9</accession>
<dbReference type="InterPro" id="IPR001647">
    <property type="entry name" value="HTH_TetR"/>
</dbReference>
<sequence length="185" mass="19992">MRSDARANRAAIVDAARTLFSGRGVDVPLSAVAEAAGIGIATLYRNFPTRDDLIRAVVEDIAGCFQAVEREYLARIEEDPEQGWHDFVHALAAIRPGTIIPALAEKFGGTGAPDYVAPLREGVLATQQTLLARAKKAGLVRDDVSAKNFQLGIASITRPLSEQPEADCDTHTAWLIDVYLRGLRP</sequence>
<dbReference type="PANTHER" id="PTHR30055">
    <property type="entry name" value="HTH-TYPE TRANSCRIPTIONAL REGULATOR RUTR"/>
    <property type="match status" value="1"/>
</dbReference>
<dbReference type="GO" id="GO:0000976">
    <property type="term" value="F:transcription cis-regulatory region binding"/>
    <property type="evidence" value="ECO:0007669"/>
    <property type="project" value="TreeGrafter"/>
</dbReference>
<evidence type="ECO:0000256" key="3">
    <source>
        <dbReference type="ARBA" id="ARBA00023163"/>
    </source>
</evidence>
<keyword evidence="2" id="KW-0238">DNA-binding</keyword>
<organism evidence="4">
    <name type="scientific">Gordonia amarae</name>
    <dbReference type="NCBI Taxonomy" id="36821"/>
    <lineage>
        <taxon>Bacteria</taxon>
        <taxon>Bacillati</taxon>
        <taxon>Actinomycetota</taxon>
        <taxon>Actinomycetes</taxon>
        <taxon>Mycobacteriales</taxon>
        <taxon>Gordoniaceae</taxon>
        <taxon>Gordonia</taxon>
    </lineage>
</organism>
<dbReference type="GO" id="GO:0003700">
    <property type="term" value="F:DNA-binding transcription factor activity"/>
    <property type="evidence" value="ECO:0007669"/>
    <property type="project" value="TreeGrafter"/>
</dbReference>
<protein>
    <submittedName>
        <fullName evidence="4">TetR family transcriptional regulator</fullName>
    </submittedName>
</protein>
<dbReference type="InterPro" id="IPR049445">
    <property type="entry name" value="TetR_SbtR-like_C"/>
</dbReference>
<dbReference type="SUPFAM" id="SSF46689">
    <property type="entry name" value="Homeodomain-like"/>
    <property type="match status" value="1"/>
</dbReference>
<evidence type="ECO:0000256" key="2">
    <source>
        <dbReference type="ARBA" id="ARBA00023125"/>
    </source>
</evidence>
<dbReference type="SUPFAM" id="SSF48498">
    <property type="entry name" value="Tetracyclin repressor-like, C-terminal domain"/>
    <property type="match status" value="1"/>
</dbReference>
<gene>
    <name evidence="4" type="ORF">GII30_21695</name>
</gene>
<dbReference type="AlphaFoldDB" id="A0A857LSN9"/>
<dbReference type="Pfam" id="PF21597">
    <property type="entry name" value="TetR_C_43"/>
    <property type="match status" value="1"/>
</dbReference>
<keyword evidence="1" id="KW-0805">Transcription regulation</keyword>
<dbReference type="Pfam" id="PF00440">
    <property type="entry name" value="TetR_N"/>
    <property type="match status" value="1"/>
</dbReference>
<dbReference type="InterPro" id="IPR009057">
    <property type="entry name" value="Homeodomain-like_sf"/>
</dbReference>
<evidence type="ECO:0000313" key="4">
    <source>
        <dbReference type="EMBL" id="QHN41422.1"/>
    </source>
</evidence>
<dbReference type="EMBL" id="CP045810">
    <property type="protein sequence ID" value="QHN41422.1"/>
    <property type="molecule type" value="Genomic_DNA"/>
</dbReference>
<dbReference type="PANTHER" id="PTHR30055:SF234">
    <property type="entry name" value="HTH-TYPE TRANSCRIPTIONAL REGULATOR BETI"/>
    <property type="match status" value="1"/>
</dbReference>
<name>A0A857LSN9_9ACTN</name>
<dbReference type="InterPro" id="IPR050109">
    <property type="entry name" value="HTH-type_TetR-like_transc_reg"/>
</dbReference>
<dbReference type="InterPro" id="IPR036271">
    <property type="entry name" value="Tet_transcr_reg_TetR-rel_C_sf"/>
</dbReference>